<evidence type="ECO:0000313" key="2">
    <source>
        <dbReference type="EMBL" id="KAI0295317.1"/>
    </source>
</evidence>
<dbReference type="Proteomes" id="UP001203297">
    <property type="component" value="Unassembled WGS sequence"/>
</dbReference>
<feature type="chain" id="PRO_5042144464" description="Secreted protein" evidence="1">
    <location>
        <begin position="22"/>
        <end position="72"/>
    </location>
</feature>
<evidence type="ECO:0000313" key="3">
    <source>
        <dbReference type="Proteomes" id="UP001203297"/>
    </source>
</evidence>
<evidence type="ECO:0008006" key="4">
    <source>
        <dbReference type="Google" id="ProtNLM"/>
    </source>
</evidence>
<dbReference type="EMBL" id="WTXG01000060">
    <property type="protein sequence ID" value="KAI0295317.1"/>
    <property type="molecule type" value="Genomic_DNA"/>
</dbReference>
<reference evidence="2" key="1">
    <citation type="journal article" date="2022" name="New Phytol.">
        <title>Evolutionary transition to the ectomycorrhizal habit in the genomes of a hyperdiverse lineage of mushroom-forming fungi.</title>
        <authorList>
            <person name="Looney B."/>
            <person name="Miyauchi S."/>
            <person name="Morin E."/>
            <person name="Drula E."/>
            <person name="Courty P.E."/>
            <person name="Kohler A."/>
            <person name="Kuo A."/>
            <person name="LaButti K."/>
            <person name="Pangilinan J."/>
            <person name="Lipzen A."/>
            <person name="Riley R."/>
            <person name="Andreopoulos W."/>
            <person name="He G."/>
            <person name="Johnson J."/>
            <person name="Nolan M."/>
            <person name="Tritt A."/>
            <person name="Barry K.W."/>
            <person name="Grigoriev I.V."/>
            <person name="Nagy L.G."/>
            <person name="Hibbett D."/>
            <person name="Henrissat B."/>
            <person name="Matheny P.B."/>
            <person name="Labbe J."/>
            <person name="Martin F.M."/>
        </authorList>
    </citation>
    <scope>NUCLEOTIDE SEQUENCE</scope>
    <source>
        <strain evidence="2">BPL690</strain>
    </source>
</reference>
<evidence type="ECO:0000256" key="1">
    <source>
        <dbReference type="SAM" id="SignalP"/>
    </source>
</evidence>
<gene>
    <name evidence="2" type="ORF">B0F90DRAFT_1751674</name>
</gene>
<name>A0AAD4LYM6_9AGAM</name>
<proteinExistence type="predicted"/>
<keyword evidence="3" id="KW-1185">Reference proteome</keyword>
<comment type="caution">
    <text evidence="2">The sequence shown here is derived from an EMBL/GenBank/DDBJ whole genome shotgun (WGS) entry which is preliminary data.</text>
</comment>
<organism evidence="2 3">
    <name type="scientific">Multifurca ochricompacta</name>
    <dbReference type="NCBI Taxonomy" id="376703"/>
    <lineage>
        <taxon>Eukaryota</taxon>
        <taxon>Fungi</taxon>
        <taxon>Dikarya</taxon>
        <taxon>Basidiomycota</taxon>
        <taxon>Agaricomycotina</taxon>
        <taxon>Agaricomycetes</taxon>
        <taxon>Russulales</taxon>
        <taxon>Russulaceae</taxon>
        <taxon>Multifurca</taxon>
    </lineage>
</organism>
<keyword evidence="1" id="KW-0732">Signal</keyword>
<feature type="signal peptide" evidence="1">
    <location>
        <begin position="1"/>
        <end position="21"/>
    </location>
</feature>
<dbReference type="AlphaFoldDB" id="A0AAD4LYM6"/>
<sequence>MKSKWCLWFILKVGLCGMGETEEQMICPFITIPMHPSLQDPMVGQKCVCSFFYCDLAIIHACACTRALDSRT</sequence>
<accession>A0AAD4LYM6</accession>
<protein>
    <recommendedName>
        <fullName evidence="4">Secreted protein</fullName>
    </recommendedName>
</protein>
<feature type="non-terminal residue" evidence="2">
    <location>
        <position position="72"/>
    </location>
</feature>